<protein>
    <submittedName>
        <fullName evidence="1">Uncharacterized protein</fullName>
    </submittedName>
</protein>
<gene>
    <name evidence="1" type="ORF">IRJ16_15290</name>
</gene>
<sequence length="165" mass="19050">MAGLAACKPEIKETGAELKFFDIKGYFKADSTRLRIKAPMVTKTVNHNGKIETEQVKIQNWGTELEPFIASDINKPSWRDSYKIQTGINLLVYTAIDPDVKTRNIMIKKVGGKLIWITIYNHTKNLLYEDKETLTYFPDSLYTIKKWQHVRLMGNDSYDIKAVFN</sequence>
<comment type="caution">
    <text evidence="1">The sequence shown here is derived from an EMBL/GenBank/DDBJ whole genome shotgun (WGS) entry which is preliminary data.</text>
</comment>
<proteinExistence type="predicted"/>
<evidence type="ECO:0000313" key="1">
    <source>
        <dbReference type="EMBL" id="MBE9663252.1"/>
    </source>
</evidence>
<evidence type="ECO:0000313" key="2">
    <source>
        <dbReference type="Proteomes" id="UP000622475"/>
    </source>
</evidence>
<reference evidence="1" key="1">
    <citation type="submission" date="2020-10" db="EMBL/GenBank/DDBJ databases">
        <title>Mucilaginibacter mali sp. nov., isolated from rhizosphere soil of apple orchard.</title>
        <authorList>
            <person name="Lee J.-S."/>
            <person name="Kim H.S."/>
            <person name="Kim J.-S."/>
        </authorList>
    </citation>
    <scope>NUCLEOTIDE SEQUENCE</scope>
    <source>
        <strain evidence="1">KCTC 22746</strain>
    </source>
</reference>
<keyword evidence="2" id="KW-1185">Reference proteome</keyword>
<name>A0A929KY07_9SPHI</name>
<organism evidence="1 2">
    <name type="scientific">Mucilaginibacter myungsuensis</name>
    <dbReference type="NCBI Taxonomy" id="649104"/>
    <lineage>
        <taxon>Bacteria</taxon>
        <taxon>Pseudomonadati</taxon>
        <taxon>Bacteroidota</taxon>
        <taxon>Sphingobacteriia</taxon>
        <taxon>Sphingobacteriales</taxon>
        <taxon>Sphingobacteriaceae</taxon>
        <taxon>Mucilaginibacter</taxon>
    </lineage>
</organism>
<accession>A0A929KY07</accession>
<dbReference type="RefSeq" id="WP_194112466.1">
    <property type="nucleotide sequence ID" value="NZ_JADFFL010000005.1"/>
</dbReference>
<dbReference type="AlphaFoldDB" id="A0A929KY07"/>
<dbReference type="Proteomes" id="UP000622475">
    <property type="component" value="Unassembled WGS sequence"/>
</dbReference>
<dbReference type="EMBL" id="JADFFL010000005">
    <property type="protein sequence ID" value="MBE9663252.1"/>
    <property type="molecule type" value="Genomic_DNA"/>
</dbReference>